<dbReference type="AlphaFoldDB" id="A0A9D4GGS0"/>
<organism evidence="1 2">
    <name type="scientific">Dreissena polymorpha</name>
    <name type="common">Zebra mussel</name>
    <name type="synonym">Mytilus polymorpha</name>
    <dbReference type="NCBI Taxonomy" id="45954"/>
    <lineage>
        <taxon>Eukaryota</taxon>
        <taxon>Metazoa</taxon>
        <taxon>Spiralia</taxon>
        <taxon>Lophotrochozoa</taxon>
        <taxon>Mollusca</taxon>
        <taxon>Bivalvia</taxon>
        <taxon>Autobranchia</taxon>
        <taxon>Heteroconchia</taxon>
        <taxon>Euheterodonta</taxon>
        <taxon>Imparidentia</taxon>
        <taxon>Neoheterodontei</taxon>
        <taxon>Myida</taxon>
        <taxon>Dreissenoidea</taxon>
        <taxon>Dreissenidae</taxon>
        <taxon>Dreissena</taxon>
    </lineage>
</organism>
<reference evidence="1" key="2">
    <citation type="submission" date="2020-11" db="EMBL/GenBank/DDBJ databases">
        <authorList>
            <person name="McCartney M.A."/>
            <person name="Auch B."/>
            <person name="Kono T."/>
            <person name="Mallez S."/>
            <person name="Becker A."/>
            <person name="Gohl D.M."/>
            <person name="Silverstein K.A.T."/>
            <person name="Koren S."/>
            <person name="Bechman K.B."/>
            <person name="Herman A."/>
            <person name="Abrahante J.E."/>
            <person name="Garbe J."/>
        </authorList>
    </citation>
    <scope>NUCLEOTIDE SEQUENCE</scope>
    <source>
        <strain evidence="1">Duluth1</strain>
        <tissue evidence="1">Whole animal</tissue>
    </source>
</reference>
<comment type="caution">
    <text evidence="1">The sequence shown here is derived from an EMBL/GenBank/DDBJ whole genome shotgun (WGS) entry which is preliminary data.</text>
</comment>
<protein>
    <submittedName>
        <fullName evidence="1">Uncharacterized protein</fullName>
    </submittedName>
</protein>
<dbReference type="Proteomes" id="UP000828390">
    <property type="component" value="Unassembled WGS sequence"/>
</dbReference>
<gene>
    <name evidence="1" type="ORF">DPMN_143201</name>
</gene>
<reference evidence="1" key="1">
    <citation type="journal article" date="2019" name="bioRxiv">
        <title>The Genome of the Zebra Mussel, Dreissena polymorpha: A Resource for Invasive Species Research.</title>
        <authorList>
            <person name="McCartney M.A."/>
            <person name="Auch B."/>
            <person name="Kono T."/>
            <person name="Mallez S."/>
            <person name="Zhang Y."/>
            <person name="Obille A."/>
            <person name="Becker A."/>
            <person name="Abrahante J.E."/>
            <person name="Garbe J."/>
            <person name="Badalamenti J.P."/>
            <person name="Herman A."/>
            <person name="Mangelson H."/>
            <person name="Liachko I."/>
            <person name="Sullivan S."/>
            <person name="Sone E.D."/>
            <person name="Koren S."/>
            <person name="Silverstein K.A.T."/>
            <person name="Beckman K.B."/>
            <person name="Gohl D.M."/>
        </authorList>
    </citation>
    <scope>NUCLEOTIDE SEQUENCE</scope>
    <source>
        <strain evidence="1">Duluth1</strain>
        <tissue evidence="1">Whole animal</tissue>
    </source>
</reference>
<proteinExistence type="predicted"/>
<sequence length="56" mass="6326">MLLPCKSLPVPVEIDQPWLESSDDEILSDNSEECDGDQDQDHVVTLFLFSHHCPSN</sequence>
<evidence type="ECO:0000313" key="2">
    <source>
        <dbReference type="Proteomes" id="UP000828390"/>
    </source>
</evidence>
<keyword evidence="2" id="KW-1185">Reference proteome</keyword>
<dbReference type="EMBL" id="JAIWYP010000006">
    <property type="protein sequence ID" value="KAH3814695.1"/>
    <property type="molecule type" value="Genomic_DNA"/>
</dbReference>
<evidence type="ECO:0000313" key="1">
    <source>
        <dbReference type="EMBL" id="KAH3814695.1"/>
    </source>
</evidence>
<name>A0A9D4GGS0_DREPO</name>
<accession>A0A9D4GGS0</accession>